<dbReference type="InterPro" id="IPR032312">
    <property type="entry name" value="LacZ_4"/>
</dbReference>
<dbReference type="InterPro" id="IPR050347">
    <property type="entry name" value="Bact_Beta-galactosidase"/>
</dbReference>
<dbReference type="EC" id="3.2.1.23" evidence="2"/>
<evidence type="ECO:0000256" key="4">
    <source>
        <dbReference type="ARBA" id="ARBA00023295"/>
    </source>
</evidence>
<dbReference type="GO" id="GO:0030246">
    <property type="term" value="F:carbohydrate binding"/>
    <property type="evidence" value="ECO:0007669"/>
    <property type="project" value="InterPro"/>
</dbReference>
<evidence type="ECO:0000256" key="3">
    <source>
        <dbReference type="ARBA" id="ARBA00022801"/>
    </source>
</evidence>
<dbReference type="AlphaFoldDB" id="A0A2A9P6I1"/>
<dbReference type="Pfam" id="PF16353">
    <property type="entry name" value="LacZ_4"/>
    <property type="match status" value="1"/>
</dbReference>
<comment type="caution">
    <text evidence="6">The sequence shown here is derived from an EMBL/GenBank/DDBJ whole genome shotgun (WGS) entry which is preliminary data.</text>
</comment>
<keyword evidence="4" id="KW-0326">Glycosidase</keyword>
<proteinExistence type="predicted"/>
<keyword evidence="7" id="KW-1185">Reference proteome</keyword>
<dbReference type="SUPFAM" id="SSF74650">
    <property type="entry name" value="Galactose mutarotase-like"/>
    <property type="match status" value="1"/>
</dbReference>
<reference evidence="6 7" key="1">
    <citation type="journal article" date="2015" name="BMC Genomics">
        <title>Gene expression during zombie ant biting behavior reflects the complexity underlying fungal parasitic behavioral manipulation.</title>
        <authorList>
            <person name="de Bekker C."/>
            <person name="Ohm R.A."/>
            <person name="Loreto R.G."/>
            <person name="Sebastian A."/>
            <person name="Albert I."/>
            <person name="Merrow M."/>
            <person name="Brachmann A."/>
            <person name="Hughes D.P."/>
        </authorList>
    </citation>
    <scope>NUCLEOTIDE SEQUENCE [LARGE SCALE GENOMIC DNA]</scope>
    <source>
        <strain evidence="6 7">SC16a</strain>
    </source>
</reference>
<keyword evidence="3" id="KW-0378">Hydrolase</keyword>
<dbReference type="Pfam" id="PF02836">
    <property type="entry name" value="Glyco_hydro_2_C"/>
    <property type="match status" value="1"/>
</dbReference>
<dbReference type="SMART" id="SM01038">
    <property type="entry name" value="Bgal_small_N"/>
    <property type="match status" value="1"/>
</dbReference>
<protein>
    <recommendedName>
        <fullName evidence="2">beta-galactosidase</fullName>
        <ecNumber evidence="2">3.2.1.23</ecNumber>
    </recommendedName>
</protein>
<accession>A0A2A9P6I1</accession>
<sequence>MGYGGDFGDEPNDYNFIMDGLLWSEHNLTPNMAEYAKSIEPVQTVARHHHEVTVVNRYDFLSLSHLTASWTIVTETKGVACAGEVFIPRGVKPHGEARLRLENFHESMLLEAANSESFLQLCFRPKHSTSWASEKHVVATGELRMTKPLSLAGLRGLEPPMPRPTVDQTAEGLLTITSATGSSTWVMNMVTGMLTSWKRATQPGAEMLTEPVRMDLYRALTDNDRSGHGRQWIQGRLHQITSQVRMVKWHETNDGLHVEVTERVAPPALGWGVENAWTFSFRGDSVCVRVRAKPCGPGLPETLARIGLTLGLGGVGQVRWWGRGPGESYRDKKRSQLFGQWEATVDDLWVDYEFPQDGGNRTDVRRVEFVGNGRRILRARFGDLEGASFSATHYSTRDVDESRHPYELRAKEREDTIVKLDWAHHGLGTASCGPWTLPRYQLRSDREYDFEVLLD</sequence>
<dbReference type="PANTHER" id="PTHR46323:SF2">
    <property type="entry name" value="BETA-GALACTOSIDASE"/>
    <property type="match status" value="1"/>
</dbReference>
<dbReference type="InterPro" id="IPR006103">
    <property type="entry name" value="Glyco_hydro_2_cat"/>
</dbReference>
<evidence type="ECO:0000259" key="5">
    <source>
        <dbReference type="SMART" id="SM01038"/>
    </source>
</evidence>
<organism evidence="6 7">
    <name type="scientific">Ophiocordyceps unilateralis</name>
    <name type="common">Zombie-ant fungus</name>
    <name type="synonym">Torrubia unilateralis</name>
    <dbReference type="NCBI Taxonomy" id="268505"/>
    <lineage>
        <taxon>Eukaryota</taxon>
        <taxon>Fungi</taxon>
        <taxon>Dikarya</taxon>
        <taxon>Ascomycota</taxon>
        <taxon>Pezizomycotina</taxon>
        <taxon>Sordariomycetes</taxon>
        <taxon>Hypocreomycetidae</taxon>
        <taxon>Hypocreales</taxon>
        <taxon>Ophiocordycipitaceae</taxon>
        <taxon>Ophiocordyceps</taxon>
    </lineage>
</organism>
<name>A0A2A9P6I1_OPHUN</name>
<dbReference type="EMBL" id="LAZP02000572">
    <property type="protein sequence ID" value="PFH56470.1"/>
    <property type="molecule type" value="Genomic_DNA"/>
</dbReference>
<dbReference type="STRING" id="268505.A0A2A9P6I1"/>
<evidence type="ECO:0000256" key="2">
    <source>
        <dbReference type="ARBA" id="ARBA00012756"/>
    </source>
</evidence>
<comment type="catalytic activity">
    <reaction evidence="1">
        <text>Hydrolysis of terminal non-reducing beta-D-galactose residues in beta-D-galactosides.</text>
        <dbReference type="EC" id="3.2.1.23"/>
    </reaction>
</comment>
<dbReference type="InterPro" id="IPR036156">
    <property type="entry name" value="Beta-gal/glucu_dom_sf"/>
</dbReference>
<dbReference type="Pfam" id="PF02929">
    <property type="entry name" value="Bgal_small_N"/>
    <property type="match status" value="1"/>
</dbReference>
<dbReference type="GO" id="GO:0004565">
    <property type="term" value="F:beta-galactosidase activity"/>
    <property type="evidence" value="ECO:0007669"/>
    <property type="project" value="UniProtKB-EC"/>
</dbReference>
<dbReference type="Gene3D" id="2.70.98.10">
    <property type="match status" value="1"/>
</dbReference>
<dbReference type="Gene3D" id="2.60.40.10">
    <property type="entry name" value="Immunoglobulins"/>
    <property type="match status" value="1"/>
</dbReference>
<dbReference type="PANTHER" id="PTHR46323">
    <property type="entry name" value="BETA-GALACTOSIDASE"/>
    <property type="match status" value="1"/>
</dbReference>
<dbReference type="InterPro" id="IPR013783">
    <property type="entry name" value="Ig-like_fold"/>
</dbReference>
<gene>
    <name evidence="6" type="ORF">XA68_16471</name>
</gene>
<dbReference type="Proteomes" id="UP000037136">
    <property type="component" value="Unassembled WGS sequence"/>
</dbReference>
<evidence type="ECO:0000256" key="1">
    <source>
        <dbReference type="ARBA" id="ARBA00001412"/>
    </source>
</evidence>
<dbReference type="InterPro" id="IPR004199">
    <property type="entry name" value="B-gal_small/dom_5"/>
</dbReference>
<dbReference type="InterPro" id="IPR011013">
    <property type="entry name" value="Gal_mutarotase_sf_dom"/>
</dbReference>
<reference evidence="6 7" key="2">
    <citation type="journal article" date="2017" name="Sci. Rep.">
        <title>Ant-infecting Ophiocordyceps genomes reveal a high diversity of potential behavioral manipulation genes and a possible major role for enterotoxins.</title>
        <authorList>
            <person name="de Bekker C."/>
            <person name="Ohm R.A."/>
            <person name="Evans H.C."/>
            <person name="Brachmann A."/>
            <person name="Hughes D.P."/>
        </authorList>
    </citation>
    <scope>NUCLEOTIDE SEQUENCE [LARGE SCALE GENOMIC DNA]</scope>
    <source>
        <strain evidence="6 7">SC16a</strain>
    </source>
</reference>
<dbReference type="GO" id="GO:0005990">
    <property type="term" value="P:lactose catabolic process"/>
    <property type="evidence" value="ECO:0007669"/>
    <property type="project" value="TreeGrafter"/>
</dbReference>
<dbReference type="OrthoDB" id="408320at2759"/>
<dbReference type="GO" id="GO:0009341">
    <property type="term" value="C:beta-galactosidase complex"/>
    <property type="evidence" value="ECO:0007669"/>
    <property type="project" value="InterPro"/>
</dbReference>
<dbReference type="SUPFAM" id="SSF49303">
    <property type="entry name" value="beta-Galactosidase/glucuronidase domain"/>
    <property type="match status" value="1"/>
</dbReference>
<evidence type="ECO:0000313" key="6">
    <source>
        <dbReference type="EMBL" id="PFH56470.1"/>
    </source>
</evidence>
<evidence type="ECO:0000313" key="7">
    <source>
        <dbReference type="Proteomes" id="UP000037136"/>
    </source>
</evidence>
<dbReference type="InterPro" id="IPR014718">
    <property type="entry name" value="GH-type_carb-bd"/>
</dbReference>
<feature type="domain" description="Beta galactosidase small chain/" evidence="5">
    <location>
        <begin position="177"/>
        <end position="455"/>
    </location>
</feature>